<name>A0ABT6Q224_9PROT</name>
<evidence type="ECO:0000313" key="2">
    <source>
        <dbReference type="EMBL" id="MDI2091176.1"/>
    </source>
</evidence>
<keyword evidence="1" id="KW-0732">Signal</keyword>
<protein>
    <submittedName>
        <fullName evidence="2">Uncharacterized protein</fullName>
    </submittedName>
</protein>
<comment type="caution">
    <text evidence="2">The sequence shown here is derived from an EMBL/GenBank/DDBJ whole genome shotgun (WGS) entry which is preliminary data.</text>
</comment>
<accession>A0ABT6Q224</accession>
<evidence type="ECO:0000313" key="3">
    <source>
        <dbReference type="Proteomes" id="UP001431634"/>
    </source>
</evidence>
<feature type="chain" id="PRO_5046312568" evidence="1">
    <location>
        <begin position="22"/>
        <end position="182"/>
    </location>
</feature>
<reference evidence="2" key="1">
    <citation type="submission" date="2023-05" db="EMBL/GenBank/DDBJ databases">
        <title>Whole genome sequence of Commensalibacter sp.</title>
        <authorList>
            <person name="Charoenyingcharoen P."/>
            <person name="Yukphan P."/>
        </authorList>
    </citation>
    <scope>NUCLEOTIDE SEQUENCE</scope>
    <source>
        <strain evidence="2">TBRC 16381</strain>
    </source>
</reference>
<dbReference type="RefSeq" id="WP_281448273.1">
    <property type="nucleotide sequence ID" value="NZ_JASBAO010000001.1"/>
</dbReference>
<keyword evidence="3" id="KW-1185">Reference proteome</keyword>
<evidence type="ECO:0000256" key="1">
    <source>
        <dbReference type="SAM" id="SignalP"/>
    </source>
</evidence>
<dbReference type="SUPFAM" id="SSF117074">
    <property type="entry name" value="Hypothetical protein PA1324"/>
    <property type="match status" value="1"/>
</dbReference>
<dbReference type="Proteomes" id="UP001431634">
    <property type="component" value="Unassembled WGS sequence"/>
</dbReference>
<organism evidence="2 3">
    <name type="scientific">Commensalibacter oyaizuii</name>
    <dbReference type="NCBI Taxonomy" id="3043873"/>
    <lineage>
        <taxon>Bacteria</taxon>
        <taxon>Pseudomonadati</taxon>
        <taxon>Pseudomonadota</taxon>
        <taxon>Alphaproteobacteria</taxon>
        <taxon>Acetobacterales</taxon>
        <taxon>Acetobacteraceae</taxon>
    </lineage>
</organism>
<feature type="signal peptide" evidence="1">
    <location>
        <begin position="1"/>
        <end position="21"/>
    </location>
</feature>
<sequence>MKRTVFLVVFVSCFFVYQGQAKDYKFKSSFDPSQVQWSKSIGDAKVAGMGIYRQADGTLKTCAGQQITYYPYDAYILESLQAKIRGVKKVKNFDTRMNSYAFIVSCDANGDFKLTGIPTGKWIFVMNIPVVQNKEGYSSYTRSSDLSNVAGEGNGILYRIVDVSAGKVNTVPLVQGDVESHQ</sequence>
<proteinExistence type="predicted"/>
<dbReference type="EMBL" id="JASBAO010000001">
    <property type="protein sequence ID" value="MDI2091176.1"/>
    <property type="molecule type" value="Genomic_DNA"/>
</dbReference>
<gene>
    <name evidence="2" type="ORF">QJV27_07310</name>
</gene>